<comment type="caution">
    <text evidence="1">The sequence shown here is derived from an EMBL/GenBank/DDBJ whole genome shotgun (WGS) entry which is preliminary data.</text>
</comment>
<protein>
    <submittedName>
        <fullName evidence="1">Outer membrane efflux protein</fullName>
    </submittedName>
</protein>
<dbReference type="GO" id="GO:0015562">
    <property type="term" value="F:efflux transmembrane transporter activity"/>
    <property type="evidence" value="ECO:0007669"/>
    <property type="project" value="InterPro"/>
</dbReference>
<proteinExistence type="predicted"/>
<dbReference type="SUPFAM" id="SSF56954">
    <property type="entry name" value="Outer membrane efflux proteins (OEP)"/>
    <property type="match status" value="1"/>
</dbReference>
<gene>
    <name evidence="1" type="ORF">CA13_12400</name>
</gene>
<accession>A0A5C5YZI0</accession>
<dbReference type="PANTHER" id="PTHR30203:SF33">
    <property type="entry name" value="BLR4455 PROTEIN"/>
    <property type="match status" value="1"/>
</dbReference>
<dbReference type="Proteomes" id="UP000315010">
    <property type="component" value="Unassembled WGS sequence"/>
</dbReference>
<evidence type="ECO:0000313" key="2">
    <source>
        <dbReference type="Proteomes" id="UP000315010"/>
    </source>
</evidence>
<reference evidence="1 2" key="1">
    <citation type="submission" date="2019-02" db="EMBL/GenBank/DDBJ databases">
        <title>Deep-cultivation of Planctomycetes and their phenomic and genomic characterization uncovers novel biology.</title>
        <authorList>
            <person name="Wiegand S."/>
            <person name="Jogler M."/>
            <person name="Boedeker C."/>
            <person name="Pinto D."/>
            <person name="Vollmers J."/>
            <person name="Rivas-Marin E."/>
            <person name="Kohn T."/>
            <person name="Peeters S.H."/>
            <person name="Heuer A."/>
            <person name="Rast P."/>
            <person name="Oberbeckmann S."/>
            <person name="Bunk B."/>
            <person name="Jeske O."/>
            <person name="Meyerdierks A."/>
            <person name="Storesund J.E."/>
            <person name="Kallscheuer N."/>
            <person name="Luecker S."/>
            <person name="Lage O.M."/>
            <person name="Pohl T."/>
            <person name="Merkel B.J."/>
            <person name="Hornburger P."/>
            <person name="Mueller R.-W."/>
            <person name="Bruemmer F."/>
            <person name="Labrenz M."/>
            <person name="Spormann A.M."/>
            <person name="Op Den Camp H."/>
            <person name="Overmann J."/>
            <person name="Amann R."/>
            <person name="Jetten M.S.M."/>
            <person name="Mascher T."/>
            <person name="Medema M.H."/>
            <person name="Devos D.P."/>
            <person name="Kaster A.-K."/>
            <person name="Ovreas L."/>
            <person name="Rohde M."/>
            <person name="Galperin M.Y."/>
            <person name="Jogler C."/>
        </authorList>
    </citation>
    <scope>NUCLEOTIDE SEQUENCE [LARGE SCALE GENOMIC DNA]</scope>
    <source>
        <strain evidence="1 2">CA13</strain>
    </source>
</reference>
<organism evidence="1 2">
    <name type="scientific">Novipirellula herctigrandis</name>
    <dbReference type="NCBI Taxonomy" id="2527986"/>
    <lineage>
        <taxon>Bacteria</taxon>
        <taxon>Pseudomonadati</taxon>
        <taxon>Planctomycetota</taxon>
        <taxon>Planctomycetia</taxon>
        <taxon>Pirellulales</taxon>
        <taxon>Pirellulaceae</taxon>
        <taxon>Novipirellula</taxon>
    </lineage>
</organism>
<evidence type="ECO:0000313" key="1">
    <source>
        <dbReference type="EMBL" id="TWT79833.1"/>
    </source>
</evidence>
<name>A0A5C5YZI0_9BACT</name>
<keyword evidence="2" id="KW-1185">Reference proteome</keyword>
<dbReference type="PANTHER" id="PTHR30203">
    <property type="entry name" value="OUTER MEMBRANE CATION EFFLUX PROTEIN"/>
    <property type="match status" value="1"/>
</dbReference>
<dbReference type="EMBL" id="SJPJ01000001">
    <property type="protein sequence ID" value="TWT79833.1"/>
    <property type="molecule type" value="Genomic_DNA"/>
</dbReference>
<dbReference type="Gene3D" id="1.20.1600.10">
    <property type="entry name" value="Outer membrane efflux proteins (OEP)"/>
    <property type="match status" value="1"/>
</dbReference>
<dbReference type="InterPro" id="IPR010131">
    <property type="entry name" value="MdtP/NodT-like"/>
</dbReference>
<sequence>MQHVDAGAPAKTILDTTIPPITIRTIEDFDAVAYCDLTLDETIQTALQHSEVMRDLGATVLRAPQTLTTQQTKSLAELDPQTSIESALSAFDAQLYAMGKFQNNDRRFNNRFFGGGANAFKQDSHDYVAQLSKRTATGAELAVRSVTDYDANNATGNITNSAWQSQLHAEIRQPLMQGGGLQFNRIAGPASQPGIYNGVLVAKVNNDITNAKFRQGTRDYVSNVINAYWDLYFAYRDLDAKREALERSRQTWQSYEAQKSSNRKSGAAEALAREQYFRFQSELQDAVAGKLIQRTQVNNSTSGGTFAGLGGVLAAERRLRLLVGLPIADGSLLRPMDEPLIAPMTFDWDSISVEAIRLRSELQQQRLLVKRREMETLAAKNYLMPSLDLVTIYRVRGLDQDLAGDGSALKQLGTFDFQEYEASLEFKLPVGLRQGYLAVRHAKTQMVRDRAVLQEQERQVLHDLAAVVGESDRAFTQMETNMNRYLAASDALEVLETSREAGMPVNLEQLLDAQRRVSEAQSRYFLSLTEYTIAAKNVQFEKGTLLQAANLVLFDDTYPIGI</sequence>
<dbReference type="AlphaFoldDB" id="A0A5C5YZI0"/>
<dbReference type="RefSeq" id="WP_419193972.1">
    <property type="nucleotide sequence ID" value="NZ_SJPJ01000001.1"/>
</dbReference>